<dbReference type="InterPro" id="IPR017871">
    <property type="entry name" value="ABC_transporter-like_CS"/>
</dbReference>
<evidence type="ECO:0000259" key="6">
    <source>
        <dbReference type="PROSITE" id="PS50893"/>
    </source>
</evidence>
<dbReference type="SMART" id="SM00382">
    <property type="entry name" value="AAA"/>
    <property type="match status" value="1"/>
</dbReference>
<dbReference type="CDD" id="cd03219">
    <property type="entry name" value="ABC_Mj1267_LivG_branched"/>
    <property type="match status" value="1"/>
</dbReference>
<evidence type="ECO:0000313" key="7">
    <source>
        <dbReference type="EMBL" id="RXT54263.1"/>
    </source>
</evidence>
<dbReference type="OrthoDB" id="9806149at2"/>
<dbReference type="InterPro" id="IPR051120">
    <property type="entry name" value="ABC_AA/LPS_Transport"/>
</dbReference>
<keyword evidence="3" id="KW-0547">Nucleotide-binding</keyword>
<dbReference type="PROSITE" id="PS50893">
    <property type="entry name" value="ABC_TRANSPORTER_2"/>
    <property type="match status" value="1"/>
</dbReference>
<dbReference type="Pfam" id="PF00005">
    <property type="entry name" value="ABC_tran"/>
    <property type="match status" value="1"/>
</dbReference>
<reference evidence="7 8" key="1">
    <citation type="submission" date="2017-03" db="EMBL/GenBank/DDBJ databases">
        <authorList>
            <person name="Safronova V.I."/>
            <person name="Sazanova A.L."/>
            <person name="Chirak E.R."/>
        </authorList>
    </citation>
    <scope>NUCLEOTIDE SEQUENCE [LARGE SCALE GENOMIC DNA]</scope>
    <source>
        <strain evidence="7 8">Opo-243</strain>
    </source>
</reference>
<dbReference type="SUPFAM" id="SSF52540">
    <property type="entry name" value="P-loop containing nucleoside triphosphate hydrolases"/>
    <property type="match status" value="1"/>
</dbReference>
<dbReference type="PROSITE" id="PS00211">
    <property type="entry name" value="ABC_TRANSPORTER_1"/>
    <property type="match status" value="1"/>
</dbReference>
<dbReference type="Proteomes" id="UP000290819">
    <property type="component" value="Unassembled WGS sequence"/>
</dbReference>
<sequence>MTAALRTKQLRKSFGALQVAKDINFSLDQGARHALIGPNGAGKSTFVNLLSGTLKPTGGKVYIGDVDVTNASPASRVNRGLARTFQINSLFNQMTVTENVALAVSARLKSDGGLWRNPVRQPELQREVDRLLDMVDLTSVATKRISEISYGQRRLVEIALALALKPSVLLLDEPAAGLPKSSSERLLELLVRLPRETAILIIDHDMDIVFGFADTVTVMFQGGILVEGKSGEIKSNALVREVYLGNARHA</sequence>
<keyword evidence="8" id="KW-1185">Reference proteome</keyword>
<comment type="function">
    <text evidence="5">Involved in beta-(1--&gt;2)glucan export. Transmembrane domains (TMD) form a pore in the inner membrane and the ATP-binding domain (NBD) is responsible for energy generation.</text>
</comment>
<accession>A0A4Q1VS16</accession>
<evidence type="ECO:0000256" key="3">
    <source>
        <dbReference type="ARBA" id="ARBA00022741"/>
    </source>
</evidence>
<dbReference type="GO" id="GO:0005524">
    <property type="term" value="F:ATP binding"/>
    <property type="evidence" value="ECO:0007669"/>
    <property type="project" value="UniProtKB-KW"/>
</dbReference>
<evidence type="ECO:0000313" key="8">
    <source>
        <dbReference type="Proteomes" id="UP000290819"/>
    </source>
</evidence>
<name>A0A4Q1VS16_9BRAD</name>
<dbReference type="EMBL" id="MZXW01000004">
    <property type="protein sequence ID" value="RXT54263.1"/>
    <property type="molecule type" value="Genomic_DNA"/>
</dbReference>
<keyword evidence="4 7" id="KW-0067">ATP-binding</keyword>
<proteinExistence type="inferred from homology"/>
<dbReference type="InterPro" id="IPR027417">
    <property type="entry name" value="P-loop_NTPase"/>
</dbReference>
<evidence type="ECO:0000256" key="1">
    <source>
        <dbReference type="ARBA" id="ARBA00005417"/>
    </source>
</evidence>
<evidence type="ECO:0000256" key="5">
    <source>
        <dbReference type="ARBA" id="ARBA00024722"/>
    </source>
</evidence>
<organism evidence="7 8">
    <name type="scientific">Bradyrhizobium betae</name>
    <dbReference type="NCBI Taxonomy" id="244734"/>
    <lineage>
        <taxon>Bacteria</taxon>
        <taxon>Pseudomonadati</taxon>
        <taxon>Pseudomonadota</taxon>
        <taxon>Alphaproteobacteria</taxon>
        <taxon>Hyphomicrobiales</taxon>
        <taxon>Nitrobacteraceae</taxon>
        <taxon>Bradyrhizobium</taxon>
    </lineage>
</organism>
<protein>
    <submittedName>
        <fullName evidence="7">Branched-chain amino acid ABC transporter ATP-binding protein</fullName>
    </submittedName>
</protein>
<keyword evidence="2" id="KW-0813">Transport</keyword>
<comment type="caution">
    <text evidence="7">The sequence shown here is derived from an EMBL/GenBank/DDBJ whole genome shotgun (WGS) entry which is preliminary data.</text>
</comment>
<dbReference type="GO" id="GO:0016887">
    <property type="term" value="F:ATP hydrolysis activity"/>
    <property type="evidence" value="ECO:0007669"/>
    <property type="project" value="InterPro"/>
</dbReference>
<evidence type="ECO:0000256" key="4">
    <source>
        <dbReference type="ARBA" id="ARBA00022840"/>
    </source>
</evidence>
<comment type="similarity">
    <text evidence="1">Belongs to the ABC transporter superfamily.</text>
</comment>
<dbReference type="GO" id="GO:0005886">
    <property type="term" value="C:plasma membrane"/>
    <property type="evidence" value="ECO:0007669"/>
    <property type="project" value="TreeGrafter"/>
</dbReference>
<dbReference type="PANTHER" id="PTHR45772:SF2">
    <property type="entry name" value="ABC TRANSPORTER ATP-BINDING PROTEIN"/>
    <property type="match status" value="1"/>
</dbReference>
<dbReference type="InterPro" id="IPR003593">
    <property type="entry name" value="AAA+_ATPase"/>
</dbReference>
<dbReference type="PANTHER" id="PTHR45772">
    <property type="entry name" value="CONSERVED COMPONENT OF ABC TRANSPORTER FOR NATURAL AMINO ACIDS-RELATED"/>
    <property type="match status" value="1"/>
</dbReference>
<evidence type="ECO:0000256" key="2">
    <source>
        <dbReference type="ARBA" id="ARBA00022448"/>
    </source>
</evidence>
<feature type="domain" description="ABC transporter" evidence="6">
    <location>
        <begin position="5"/>
        <end position="246"/>
    </location>
</feature>
<dbReference type="AlphaFoldDB" id="A0A4Q1VS16"/>
<dbReference type="RefSeq" id="WP_129267607.1">
    <property type="nucleotide sequence ID" value="NZ_MZXW01000004.1"/>
</dbReference>
<dbReference type="Gene3D" id="3.40.50.300">
    <property type="entry name" value="P-loop containing nucleotide triphosphate hydrolases"/>
    <property type="match status" value="1"/>
</dbReference>
<dbReference type="InterPro" id="IPR003439">
    <property type="entry name" value="ABC_transporter-like_ATP-bd"/>
</dbReference>
<gene>
    <name evidence="7" type="ORF">B5V03_02145</name>
</gene>